<organism evidence="1">
    <name type="scientific">Anguilla anguilla</name>
    <name type="common">European freshwater eel</name>
    <name type="synonym">Muraena anguilla</name>
    <dbReference type="NCBI Taxonomy" id="7936"/>
    <lineage>
        <taxon>Eukaryota</taxon>
        <taxon>Metazoa</taxon>
        <taxon>Chordata</taxon>
        <taxon>Craniata</taxon>
        <taxon>Vertebrata</taxon>
        <taxon>Euteleostomi</taxon>
        <taxon>Actinopterygii</taxon>
        <taxon>Neopterygii</taxon>
        <taxon>Teleostei</taxon>
        <taxon>Anguilliformes</taxon>
        <taxon>Anguillidae</taxon>
        <taxon>Anguilla</taxon>
    </lineage>
</organism>
<dbReference type="EMBL" id="GBXM01039416">
    <property type="protein sequence ID" value="JAH69161.1"/>
    <property type="molecule type" value="Transcribed_RNA"/>
</dbReference>
<reference evidence="1" key="2">
    <citation type="journal article" date="2015" name="Fish Shellfish Immunol.">
        <title>Early steps in the European eel (Anguilla anguilla)-Vibrio vulnificus interaction in the gills: Role of the RtxA13 toxin.</title>
        <authorList>
            <person name="Callol A."/>
            <person name="Pajuelo D."/>
            <person name="Ebbesson L."/>
            <person name="Teles M."/>
            <person name="MacKenzie S."/>
            <person name="Amaro C."/>
        </authorList>
    </citation>
    <scope>NUCLEOTIDE SEQUENCE</scope>
</reference>
<accession>A0A0E9UTS3</accession>
<reference evidence="1" key="1">
    <citation type="submission" date="2014-11" db="EMBL/GenBank/DDBJ databases">
        <authorList>
            <person name="Amaro Gonzalez C."/>
        </authorList>
    </citation>
    <scope>NUCLEOTIDE SEQUENCE</scope>
</reference>
<protein>
    <submittedName>
        <fullName evidence="1">Uncharacterized protein</fullName>
    </submittedName>
</protein>
<evidence type="ECO:0000313" key="1">
    <source>
        <dbReference type="EMBL" id="JAH69161.1"/>
    </source>
</evidence>
<sequence length="8" mass="1065">MNIKYYYA</sequence>
<name>A0A0E9UTS3_ANGAN</name>
<proteinExistence type="predicted"/>